<dbReference type="GO" id="GO:0031966">
    <property type="term" value="C:mitochondrial membrane"/>
    <property type="evidence" value="ECO:0007669"/>
    <property type="project" value="UniProtKB-SubCell"/>
</dbReference>
<dbReference type="PRINTS" id="PR00926">
    <property type="entry name" value="MITOCARRIER"/>
</dbReference>
<feature type="repeat" description="Solcar" evidence="9">
    <location>
        <begin position="4"/>
        <end position="90"/>
    </location>
</feature>
<dbReference type="InterPro" id="IPR050567">
    <property type="entry name" value="Mitochondrial_Carrier"/>
</dbReference>
<organism evidence="12 13">
    <name type="scientific">Candidula unifasciata</name>
    <dbReference type="NCBI Taxonomy" id="100452"/>
    <lineage>
        <taxon>Eukaryota</taxon>
        <taxon>Metazoa</taxon>
        <taxon>Spiralia</taxon>
        <taxon>Lophotrochozoa</taxon>
        <taxon>Mollusca</taxon>
        <taxon>Gastropoda</taxon>
        <taxon>Heterobranchia</taxon>
        <taxon>Euthyneura</taxon>
        <taxon>Panpulmonata</taxon>
        <taxon>Eupulmonata</taxon>
        <taxon>Stylommatophora</taxon>
        <taxon>Helicina</taxon>
        <taxon>Helicoidea</taxon>
        <taxon>Geomitridae</taxon>
        <taxon>Candidula</taxon>
    </lineage>
</organism>
<evidence type="ECO:0000256" key="11">
    <source>
        <dbReference type="SAM" id="Phobius"/>
    </source>
</evidence>
<dbReference type="Gene3D" id="1.50.40.10">
    <property type="entry name" value="Mitochondrial carrier domain"/>
    <property type="match status" value="1"/>
</dbReference>
<feature type="transmembrane region" description="Helical" evidence="11">
    <location>
        <begin position="209"/>
        <end position="229"/>
    </location>
</feature>
<gene>
    <name evidence="12" type="ORF">CUNI_LOCUS12921</name>
</gene>
<evidence type="ECO:0000256" key="6">
    <source>
        <dbReference type="ARBA" id="ARBA00022989"/>
    </source>
</evidence>
<feature type="repeat" description="Solcar" evidence="9">
    <location>
        <begin position="206"/>
        <end position="292"/>
    </location>
</feature>
<evidence type="ECO:0000256" key="4">
    <source>
        <dbReference type="ARBA" id="ARBA00022692"/>
    </source>
</evidence>
<sequence length="302" mass="33462">MTHTSIINDYVAGAIGGCAGIVVGHPLDTIKVQIQTQEYGGKYSGLMDCIRTVHRQNLSKGYFRGLSWPLFSYGYLNAIFFGSYGFLLRKLGHPEDTTQKPDYLIIGFSSAVATIPQLVFSCPVEVVKVTLQAQIPHTQGVSRVQMSKYYNGPIEASVNIMQKSGLRGIYRGLTTQIVRDTPANCIYMVLYAFFQYESQHWLPSIPSQVINFIGGGISGVLSWLVIMPFDVVKSKLQADTEGKMYKGFGDCVKRVYAAEGVKAFFLGIGPMAMRAFPVNAVTLMVYTESLLYLKKLERANDL</sequence>
<keyword evidence="6 11" id="KW-1133">Transmembrane helix</keyword>
<comment type="similarity">
    <text evidence="2 10">Belongs to the mitochondrial carrier (TC 2.A.29) family.</text>
</comment>
<dbReference type="AlphaFoldDB" id="A0A8S3ZD92"/>
<evidence type="ECO:0000256" key="5">
    <source>
        <dbReference type="ARBA" id="ARBA00022737"/>
    </source>
</evidence>
<keyword evidence="3 10" id="KW-0813">Transport</keyword>
<dbReference type="Proteomes" id="UP000678393">
    <property type="component" value="Unassembled WGS sequence"/>
</dbReference>
<comment type="subcellular location">
    <subcellularLocation>
        <location evidence="1">Mitochondrion membrane</location>
        <topology evidence="1">Multi-pass membrane protein</topology>
    </subcellularLocation>
</comment>
<reference evidence="12" key="1">
    <citation type="submission" date="2021-04" db="EMBL/GenBank/DDBJ databases">
        <authorList>
            <consortium name="Molecular Ecology Group"/>
        </authorList>
    </citation>
    <scope>NUCLEOTIDE SEQUENCE</scope>
</reference>
<dbReference type="PANTHER" id="PTHR45624">
    <property type="entry name" value="MITOCHONDRIAL BASIC AMINO ACIDS TRANSPORTER-RELATED"/>
    <property type="match status" value="1"/>
</dbReference>
<evidence type="ECO:0000313" key="12">
    <source>
        <dbReference type="EMBL" id="CAG5127363.1"/>
    </source>
</evidence>
<evidence type="ECO:0000256" key="8">
    <source>
        <dbReference type="ARBA" id="ARBA00023136"/>
    </source>
</evidence>
<dbReference type="SUPFAM" id="SSF103506">
    <property type="entry name" value="Mitochondrial carrier"/>
    <property type="match status" value="1"/>
</dbReference>
<dbReference type="Pfam" id="PF00153">
    <property type="entry name" value="Mito_carr"/>
    <property type="match status" value="3"/>
</dbReference>
<dbReference type="InterPro" id="IPR002067">
    <property type="entry name" value="MCP"/>
</dbReference>
<dbReference type="InterPro" id="IPR018108">
    <property type="entry name" value="MCP_transmembrane"/>
</dbReference>
<feature type="transmembrane region" description="Helical" evidence="11">
    <location>
        <begin position="263"/>
        <end position="286"/>
    </location>
</feature>
<keyword evidence="13" id="KW-1185">Reference proteome</keyword>
<evidence type="ECO:0000256" key="2">
    <source>
        <dbReference type="ARBA" id="ARBA00006375"/>
    </source>
</evidence>
<dbReference type="EMBL" id="CAJHNH020002668">
    <property type="protein sequence ID" value="CAG5127363.1"/>
    <property type="molecule type" value="Genomic_DNA"/>
</dbReference>
<dbReference type="OrthoDB" id="193856at2759"/>
<evidence type="ECO:0000256" key="9">
    <source>
        <dbReference type="PROSITE-ProRule" id="PRU00282"/>
    </source>
</evidence>
<accession>A0A8S3ZD92</accession>
<keyword evidence="7" id="KW-0496">Mitochondrion</keyword>
<evidence type="ECO:0000256" key="1">
    <source>
        <dbReference type="ARBA" id="ARBA00004225"/>
    </source>
</evidence>
<evidence type="ECO:0000256" key="7">
    <source>
        <dbReference type="ARBA" id="ARBA00023128"/>
    </source>
</evidence>
<keyword evidence="4 9" id="KW-0812">Transmembrane</keyword>
<keyword evidence="8 9" id="KW-0472">Membrane</keyword>
<proteinExistence type="inferred from homology"/>
<evidence type="ECO:0000256" key="3">
    <source>
        <dbReference type="ARBA" id="ARBA00022448"/>
    </source>
</evidence>
<comment type="caution">
    <text evidence="12">The sequence shown here is derived from an EMBL/GenBank/DDBJ whole genome shotgun (WGS) entry which is preliminary data.</text>
</comment>
<protein>
    <submittedName>
        <fullName evidence="12">Uncharacterized protein</fullName>
    </submittedName>
</protein>
<evidence type="ECO:0000313" key="13">
    <source>
        <dbReference type="Proteomes" id="UP000678393"/>
    </source>
</evidence>
<dbReference type="GO" id="GO:0022857">
    <property type="term" value="F:transmembrane transporter activity"/>
    <property type="evidence" value="ECO:0007669"/>
    <property type="project" value="TreeGrafter"/>
</dbReference>
<evidence type="ECO:0000256" key="10">
    <source>
        <dbReference type="RuleBase" id="RU000488"/>
    </source>
</evidence>
<feature type="repeat" description="Solcar" evidence="9">
    <location>
        <begin position="101"/>
        <end position="197"/>
    </location>
</feature>
<dbReference type="PROSITE" id="PS50920">
    <property type="entry name" value="SOLCAR"/>
    <property type="match status" value="3"/>
</dbReference>
<dbReference type="InterPro" id="IPR023395">
    <property type="entry name" value="MCP_dom_sf"/>
</dbReference>
<keyword evidence="5" id="KW-0677">Repeat</keyword>
<name>A0A8S3ZD92_9EUPU</name>
<feature type="transmembrane region" description="Helical" evidence="11">
    <location>
        <begin position="70"/>
        <end position="88"/>
    </location>
</feature>
<dbReference type="PANTHER" id="PTHR45624:SF10">
    <property type="entry name" value="SLC (SOLUTE CARRIER) HOMOLOG"/>
    <property type="match status" value="1"/>
</dbReference>